<feature type="compositionally biased region" description="Basic and acidic residues" evidence="1">
    <location>
        <begin position="7"/>
        <end position="16"/>
    </location>
</feature>
<dbReference type="AlphaFoldDB" id="A0A151J1D9"/>
<evidence type="ECO:0000313" key="3">
    <source>
        <dbReference type="Proteomes" id="UP000078492"/>
    </source>
</evidence>
<dbReference type="STRING" id="471704.A0A151J1D9"/>
<reference evidence="2 3" key="1">
    <citation type="submission" date="2015-09" db="EMBL/GenBank/DDBJ databases">
        <title>Trachymyrmex cornetzi WGS genome.</title>
        <authorList>
            <person name="Nygaard S."/>
            <person name="Hu H."/>
            <person name="Boomsma J."/>
            <person name="Zhang G."/>
        </authorList>
    </citation>
    <scope>NUCLEOTIDE SEQUENCE [LARGE SCALE GENOMIC DNA]</scope>
    <source>
        <strain evidence="2">Tcor2-1</strain>
        <tissue evidence="2">Whole body</tissue>
    </source>
</reference>
<feature type="compositionally biased region" description="Basic and acidic residues" evidence="1">
    <location>
        <begin position="26"/>
        <end position="39"/>
    </location>
</feature>
<feature type="non-terminal residue" evidence="2">
    <location>
        <position position="1"/>
    </location>
</feature>
<dbReference type="Proteomes" id="UP000078492">
    <property type="component" value="Unassembled WGS sequence"/>
</dbReference>
<name>A0A151J1D9_9HYME</name>
<accession>A0A151J1D9</accession>
<evidence type="ECO:0000313" key="2">
    <source>
        <dbReference type="EMBL" id="KYN15695.1"/>
    </source>
</evidence>
<feature type="region of interest" description="Disordered" evidence="1">
    <location>
        <begin position="82"/>
        <end position="102"/>
    </location>
</feature>
<feature type="region of interest" description="Disordered" evidence="1">
    <location>
        <begin position="1"/>
        <end position="39"/>
    </location>
</feature>
<feature type="compositionally biased region" description="Basic and acidic residues" evidence="1">
    <location>
        <begin position="91"/>
        <end position="102"/>
    </location>
</feature>
<organism evidence="2 3">
    <name type="scientific">Trachymyrmex cornetzi</name>
    <dbReference type="NCBI Taxonomy" id="471704"/>
    <lineage>
        <taxon>Eukaryota</taxon>
        <taxon>Metazoa</taxon>
        <taxon>Ecdysozoa</taxon>
        <taxon>Arthropoda</taxon>
        <taxon>Hexapoda</taxon>
        <taxon>Insecta</taxon>
        <taxon>Pterygota</taxon>
        <taxon>Neoptera</taxon>
        <taxon>Endopterygota</taxon>
        <taxon>Hymenoptera</taxon>
        <taxon>Apocrita</taxon>
        <taxon>Aculeata</taxon>
        <taxon>Formicoidea</taxon>
        <taxon>Formicidae</taxon>
        <taxon>Myrmicinae</taxon>
        <taxon>Trachymyrmex</taxon>
    </lineage>
</organism>
<proteinExistence type="predicted"/>
<protein>
    <recommendedName>
        <fullName evidence="4">3-hydroxyisobutyryl-CoA hydrolase, mitochondrial</fullName>
    </recommendedName>
</protein>
<evidence type="ECO:0000256" key="1">
    <source>
        <dbReference type="SAM" id="MobiDB-lite"/>
    </source>
</evidence>
<gene>
    <name evidence="2" type="ORF">ALC57_12097</name>
</gene>
<keyword evidence="3" id="KW-1185">Reference proteome</keyword>
<evidence type="ECO:0008006" key="4">
    <source>
        <dbReference type="Google" id="ProtNLM"/>
    </source>
</evidence>
<dbReference type="EMBL" id="KQ980522">
    <property type="protein sequence ID" value="KYN15695.1"/>
    <property type="molecule type" value="Genomic_DNA"/>
</dbReference>
<sequence>GDFNARTGREGRRIREENEDEEEEERSSMDSKKNKEGNKLVEVIREKGWSILNGNVKGDEKGNWTYTEEIDSDHHPLVVSLRGERGRKRGKEGEGRGASRGVWDEGGREVFRERVGRLEWRKGDGNERMKEMGERIREILRSNIEKERKEGREGDGEMESVMNQKKTFIRLTNHLDKVDTYRQNYIALLIDKDRKPLWKPTPSPDVINEYLNKRFAVFPVEKELQLCTRKL</sequence>
<dbReference type="InterPro" id="IPR036691">
    <property type="entry name" value="Endo/exonu/phosph_ase_sf"/>
</dbReference>
<dbReference type="Gene3D" id="3.60.10.10">
    <property type="entry name" value="Endonuclease/exonuclease/phosphatase"/>
    <property type="match status" value="1"/>
</dbReference>